<dbReference type="Gene3D" id="2.40.50.100">
    <property type="match status" value="1"/>
</dbReference>
<dbReference type="SUPFAM" id="SSF52440">
    <property type="entry name" value="PreATP-grasp domain"/>
    <property type="match status" value="1"/>
</dbReference>
<evidence type="ECO:0000256" key="4">
    <source>
        <dbReference type="ARBA" id="ARBA00022741"/>
    </source>
</evidence>
<feature type="compositionally biased region" description="Low complexity" evidence="9">
    <location>
        <begin position="507"/>
        <end position="518"/>
    </location>
</feature>
<dbReference type="Gene3D" id="3.40.50.20">
    <property type="match status" value="1"/>
</dbReference>
<dbReference type="InterPro" id="IPR050856">
    <property type="entry name" value="Biotin_carboxylase_complex"/>
</dbReference>
<accession>A0AAU2GXY5</accession>
<dbReference type="Gene3D" id="3.30.470.20">
    <property type="entry name" value="ATP-grasp fold, B domain"/>
    <property type="match status" value="1"/>
</dbReference>
<dbReference type="InterPro" id="IPR011764">
    <property type="entry name" value="Biotin_carboxylation_dom"/>
</dbReference>
<feature type="domain" description="Biotin carboxylation" evidence="12">
    <location>
        <begin position="1"/>
        <end position="443"/>
    </location>
</feature>
<dbReference type="PROSITE" id="PS00188">
    <property type="entry name" value="BIOTIN"/>
    <property type="match status" value="1"/>
</dbReference>
<dbReference type="AlphaFoldDB" id="A0AAU2GXY5"/>
<dbReference type="Pfam" id="PF02785">
    <property type="entry name" value="Biotin_carb_C"/>
    <property type="match status" value="1"/>
</dbReference>
<dbReference type="EC" id="6.3.4.14" evidence="2"/>
<dbReference type="PROSITE" id="PS50975">
    <property type="entry name" value="ATP_GRASP"/>
    <property type="match status" value="1"/>
</dbReference>
<dbReference type="InterPro" id="IPR005482">
    <property type="entry name" value="Biotin_COase_C"/>
</dbReference>
<dbReference type="InterPro" id="IPR011054">
    <property type="entry name" value="Rudment_hybrid_motif"/>
</dbReference>
<evidence type="ECO:0000256" key="3">
    <source>
        <dbReference type="ARBA" id="ARBA00022598"/>
    </source>
</evidence>
<dbReference type="Gene3D" id="3.30.1490.20">
    <property type="entry name" value="ATP-grasp fold, A domain"/>
    <property type="match status" value="1"/>
</dbReference>
<dbReference type="FunFam" id="3.40.50.20:FF:000010">
    <property type="entry name" value="Propionyl-CoA carboxylase subunit alpha"/>
    <property type="match status" value="1"/>
</dbReference>
<keyword evidence="5 8" id="KW-0067">ATP-binding</keyword>
<dbReference type="CDD" id="cd06850">
    <property type="entry name" value="biotinyl_domain"/>
    <property type="match status" value="1"/>
</dbReference>
<keyword evidence="6" id="KW-0092">Biotin</keyword>
<dbReference type="SUPFAM" id="SSF51246">
    <property type="entry name" value="Rudiment single hybrid motif"/>
    <property type="match status" value="1"/>
</dbReference>
<evidence type="ECO:0000256" key="5">
    <source>
        <dbReference type="ARBA" id="ARBA00022840"/>
    </source>
</evidence>
<dbReference type="PROSITE" id="PS50968">
    <property type="entry name" value="BIOTINYL_LIPOYL"/>
    <property type="match status" value="1"/>
</dbReference>
<dbReference type="GO" id="GO:0004075">
    <property type="term" value="F:biotin carboxylase activity"/>
    <property type="evidence" value="ECO:0007669"/>
    <property type="project" value="UniProtKB-EC"/>
</dbReference>
<feature type="domain" description="Lipoyl-binding" evidence="10">
    <location>
        <begin position="505"/>
        <end position="583"/>
    </location>
</feature>
<dbReference type="SUPFAM" id="SSF56059">
    <property type="entry name" value="Glutathione synthetase ATP-binding domain-like"/>
    <property type="match status" value="1"/>
</dbReference>
<name>A0AAU2GXY5_9ACTN</name>
<proteinExistence type="predicted"/>
<dbReference type="InterPro" id="IPR001882">
    <property type="entry name" value="Biotin_BS"/>
</dbReference>
<evidence type="ECO:0000256" key="9">
    <source>
        <dbReference type="SAM" id="MobiDB-lite"/>
    </source>
</evidence>
<dbReference type="SUPFAM" id="SSF51230">
    <property type="entry name" value="Single hybrid motif"/>
    <property type="match status" value="1"/>
</dbReference>
<dbReference type="GO" id="GO:0046872">
    <property type="term" value="F:metal ion binding"/>
    <property type="evidence" value="ECO:0007669"/>
    <property type="project" value="InterPro"/>
</dbReference>
<evidence type="ECO:0000256" key="1">
    <source>
        <dbReference type="ARBA" id="ARBA00001953"/>
    </source>
</evidence>
<dbReference type="InterPro" id="IPR005481">
    <property type="entry name" value="BC-like_N"/>
</dbReference>
<dbReference type="Pfam" id="PF02786">
    <property type="entry name" value="CPSase_L_D2"/>
    <property type="match status" value="1"/>
</dbReference>
<keyword evidence="3" id="KW-0436">Ligase</keyword>
<feature type="region of interest" description="Disordered" evidence="9">
    <location>
        <begin position="498"/>
        <end position="518"/>
    </location>
</feature>
<feature type="domain" description="ATP-grasp" evidence="11">
    <location>
        <begin position="119"/>
        <end position="316"/>
    </location>
</feature>
<dbReference type="InterPro" id="IPR000089">
    <property type="entry name" value="Biotin_lipoyl"/>
</dbReference>
<dbReference type="SMART" id="SM00878">
    <property type="entry name" value="Biotin_carb_C"/>
    <property type="match status" value="1"/>
</dbReference>
<comment type="catalytic activity">
    <reaction evidence="7">
        <text>N(6)-biotinyl-L-lysyl-[protein] + hydrogencarbonate + ATP = N(6)-carboxybiotinyl-L-lysyl-[protein] + ADP + phosphate + H(+)</text>
        <dbReference type="Rhea" id="RHEA:13501"/>
        <dbReference type="Rhea" id="RHEA-COMP:10505"/>
        <dbReference type="Rhea" id="RHEA-COMP:10506"/>
        <dbReference type="ChEBI" id="CHEBI:15378"/>
        <dbReference type="ChEBI" id="CHEBI:17544"/>
        <dbReference type="ChEBI" id="CHEBI:30616"/>
        <dbReference type="ChEBI" id="CHEBI:43474"/>
        <dbReference type="ChEBI" id="CHEBI:83144"/>
        <dbReference type="ChEBI" id="CHEBI:83145"/>
        <dbReference type="ChEBI" id="CHEBI:456216"/>
        <dbReference type="EC" id="6.3.4.14"/>
    </reaction>
    <physiologicalReaction direction="left-to-right" evidence="7">
        <dbReference type="Rhea" id="RHEA:13502"/>
    </physiologicalReaction>
</comment>
<dbReference type="PANTHER" id="PTHR18866">
    <property type="entry name" value="CARBOXYLASE:PYRUVATE/ACETYL-COA/PROPIONYL-COA CARBOXYLASE"/>
    <property type="match status" value="1"/>
</dbReference>
<protein>
    <recommendedName>
        <fullName evidence="2">biotin carboxylase</fullName>
        <ecNumber evidence="2">6.3.4.14</ecNumber>
    </recommendedName>
</protein>
<evidence type="ECO:0000259" key="10">
    <source>
        <dbReference type="PROSITE" id="PS50968"/>
    </source>
</evidence>
<evidence type="ECO:0000313" key="13">
    <source>
        <dbReference type="EMBL" id="WTU40707.1"/>
    </source>
</evidence>
<dbReference type="InterPro" id="IPR016185">
    <property type="entry name" value="PreATP-grasp_dom_sf"/>
</dbReference>
<dbReference type="InterPro" id="IPR005479">
    <property type="entry name" value="CPAse_ATP-bd"/>
</dbReference>
<sequence>MRKVLIANRGEIAVRVARACRDAGIGSVAVYADPDRDALHVRAADEAFALGGDTPATSYLDMGKVLQAAKDSGADAIHPGYGFLSENADFAQAVLDAGLTWIGPPPQAIRDLGDKVAARHIAQRAGAPLVAGTPDPVSGADEVVTFAEEHGLPIAIKAAFGGGGRGLKVARTLEEVPELYDSAVREAVAAFGRGECFVERYLDKPRHVETQCLADTHGNVVVVSTRDCSLQRRHQKLVEEAPAPFLSEAQNTELYAASKAILKEAGYVGAGTVEFLVGTDGTISFLEVNTRLQVEHPVTEEVTGIDLVREMFRIADGEELGYGDPEIRGHSFEFRINGEDPGRGFLPAPGTVTLFAPPTGPGVRLDAGVESGSVIGPAWDSLLAKLIVTGATREQALQRAARALGEFKVEGMATAIPFHQAVVVDPAFTADPFRIHTRWIETEFVNEIKPFTAPADAETDEEPGRETVVVEVGGKRLEVSLPSSLGMSLARTGLAAGAKPKRRAAKKAGSAASGDSLASPMQGTIVKVAVEEGQEVKEGDLVVVLEAMKMEQPLNAHRSGTIKGLSAEVGASVTSGALICEIKD</sequence>
<evidence type="ECO:0000259" key="12">
    <source>
        <dbReference type="PROSITE" id="PS50979"/>
    </source>
</evidence>
<dbReference type="FunFam" id="2.40.50.100:FF:000003">
    <property type="entry name" value="Acetyl-CoA carboxylase biotin carboxyl carrier protein"/>
    <property type="match status" value="1"/>
</dbReference>
<reference evidence="13" key="1">
    <citation type="submission" date="2022-10" db="EMBL/GenBank/DDBJ databases">
        <title>The complete genomes of actinobacterial strains from the NBC collection.</title>
        <authorList>
            <person name="Joergensen T.S."/>
            <person name="Alvarez Arevalo M."/>
            <person name="Sterndorff E.B."/>
            <person name="Faurdal D."/>
            <person name="Vuksanovic O."/>
            <person name="Mourched A.-S."/>
            <person name="Charusanti P."/>
            <person name="Shaw S."/>
            <person name="Blin K."/>
            <person name="Weber T."/>
        </authorList>
    </citation>
    <scope>NUCLEOTIDE SEQUENCE</scope>
    <source>
        <strain evidence="13">NBC_00060</strain>
    </source>
</reference>
<keyword evidence="4 8" id="KW-0547">Nucleotide-binding</keyword>
<dbReference type="InterPro" id="IPR011053">
    <property type="entry name" value="Single_hybrid_motif"/>
</dbReference>
<dbReference type="GO" id="GO:0005524">
    <property type="term" value="F:ATP binding"/>
    <property type="evidence" value="ECO:0007669"/>
    <property type="project" value="UniProtKB-UniRule"/>
</dbReference>
<dbReference type="PROSITE" id="PS00867">
    <property type="entry name" value="CPSASE_2"/>
    <property type="match status" value="1"/>
</dbReference>
<dbReference type="Pfam" id="PF00289">
    <property type="entry name" value="Biotin_carb_N"/>
    <property type="match status" value="1"/>
</dbReference>
<dbReference type="Pfam" id="PF00364">
    <property type="entry name" value="Biotin_lipoyl"/>
    <property type="match status" value="1"/>
</dbReference>
<gene>
    <name evidence="13" type="ORF">OHV25_14445</name>
</gene>
<dbReference type="InterPro" id="IPR013815">
    <property type="entry name" value="ATP_grasp_subdomain_1"/>
</dbReference>
<dbReference type="EMBL" id="CP108253">
    <property type="protein sequence ID" value="WTU40707.1"/>
    <property type="molecule type" value="Genomic_DNA"/>
</dbReference>
<evidence type="ECO:0000256" key="7">
    <source>
        <dbReference type="ARBA" id="ARBA00048501"/>
    </source>
</evidence>
<evidence type="ECO:0000259" key="11">
    <source>
        <dbReference type="PROSITE" id="PS50975"/>
    </source>
</evidence>
<comment type="cofactor">
    <cofactor evidence="1">
        <name>biotin</name>
        <dbReference type="ChEBI" id="CHEBI:57586"/>
    </cofactor>
</comment>
<evidence type="ECO:0000256" key="2">
    <source>
        <dbReference type="ARBA" id="ARBA00013263"/>
    </source>
</evidence>
<dbReference type="PANTHER" id="PTHR18866:SF33">
    <property type="entry name" value="METHYLCROTONOYL-COA CARBOXYLASE SUBUNIT ALPHA, MITOCHONDRIAL-RELATED"/>
    <property type="match status" value="1"/>
</dbReference>
<organism evidence="13">
    <name type="scientific">Streptomyces sp. NBC_00060</name>
    <dbReference type="NCBI Taxonomy" id="2975636"/>
    <lineage>
        <taxon>Bacteria</taxon>
        <taxon>Bacillati</taxon>
        <taxon>Actinomycetota</taxon>
        <taxon>Actinomycetes</taxon>
        <taxon>Kitasatosporales</taxon>
        <taxon>Streptomycetaceae</taxon>
        <taxon>Streptomyces</taxon>
    </lineage>
</organism>
<evidence type="ECO:0000256" key="6">
    <source>
        <dbReference type="ARBA" id="ARBA00023267"/>
    </source>
</evidence>
<evidence type="ECO:0000256" key="8">
    <source>
        <dbReference type="PROSITE-ProRule" id="PRU00409"/>
    </source>
</evidence>
<dbReference type="PROSITE" id="PS50979">
    <property type="entry name" value="BC"/>
    <property type="match status" value="1"/>
</dbReference>
<dbReference type="InterPro" id="IPR011761">
    <property type="entry name" value="ATP-grasp"/>
</dbReference>